<feature type="compositionally biased region" description="Polar residues" evidence="6">
    <location>
        <begin position="71"/>
        <end position="92"/>
    </location>
</feature>
<evidence type="ECO:0000256" key="1">
    <source>
        <dbReference type="ARBA" id="ARBA00023015"/>
    </source>
</evidence>
<feature type="DNA-binding region" description="Fork-head" evidence="5">
    <location>
        <begin position="190"/>
        <end position="290"/>
    </location>
</feature>
<dbReference type="InterPro" id="IPR036390">
    <property type="entry name" value="WH_DNA-bd_sf"/>
</dbReference>
<dbReference type="PANTHER" id="PTHR46078:SF2">
    <property type="entry name" value="FORK-HEAD DOMAIN-CONTAINING PROTEIN"/>
    <property type="match status" value="1"/>
</dbReference>
<keyword evidence="4 5" id="KW-0539">Nucleus</keyword>
<protein>
    <recommendedName>
        <fullName evidence="7">Fork-head domain-containing protein</fullName>
    </recommendedName>
</protein>
<feature type="region of interest" description="Disordered" evidence="6">
    <location>
        <begin position="279"/>
        <end position="333"/>
    </location>
</feature>
<reference evidence="8" key="1">
    <citation type="journal article" date="2014" name="Genome Announc.">
        <title>De novo whole-genome sequence and genome annotation of Lichtheimia ramosa.</title>
        <authorList>
            <person name="Linde J."/>
            <person name="Schwartze V."/>
            <person name="Binder U."/>
            <person name="Lass-Florl C."/>
            <person name="Voigt K."/>
            <person name="Horn F."/>
        </authorList>
    </citation>
    <scope>NUCLEOTIDE SEQUENCE</scope>
    <source>
        <strain evidence="8">JMRC FSU:6197</strain>
    </source>
</reference>
<dbReference type="PRINTS" id="PR00053">
    <property type="entry name" value="FORKHEAD"/>
</dbReference>
<dbReference type="GO" id="GO:0000978">
    <property type="term" value="F:RNA polymerase II cis-regulatory region sequence-specific DNA binding"/>
    <property type="evidence" value="ECO:0007669"/>
    <property type="project" value="TreeGrafter"/>
</dbReference>
<name>A0A077WJ31_9FUNG</name>
<evidence type="ECO:0000313" key="8">
    <source>
        <dbReference type="EMBL" id="CDS06607.1"/>
    </source>
</evidence>
<feature type="compositionally biased region" description="Low complexity" evidence="6">
    <location>
        <begin position="15"/>
        <end position="32"/>
    </location>
</feature>
<comment type="subcellular location">
    <subcellularLocation>
        <location evidence="5">Nucleus</location>
    </subcellularLocation>
</comment>
<keyword evidence="1" id="KW-0805">Transcription regulation</keyword>
<organism evidence="8">
    <name type="scientific">Lichtheimia ramosa</name>
    <dbReference type="NCBI Taxonomy" id="688394"/>
    <lineage>
        <taxon>Eukaryota</taxon>
        <taxon>Fungi</taxon>
        <taxon>Fungi incertae sedis</taxon>
        <taxon>Mucoromycota</taxon>
        <taxon>Mucoromycotina</taxon>
        <taxon>Mucoromycetes</taxon>
        <taxon>Mucorales</taxon>
        <taxon>Lichtheimiaceae</taxon>
        <taxon>Lichtheimia</taxon>
    </lineage>
</organism>
<dbReference type="CDD" id="cd00059">
    <property type="entry name" value="FH_FOX"/>
    <property type="match status" value="1"/>
</dbReference>
<dbReference type="InterPro" id="IPR018122">
    <property type="entry name" value="TF_fork_head_CS_1"/>
</dbReference>
<feature type="compositionally biased region" description="Low complexity" evidence="6">
    <location>
        <begin position="503"/>
        <end position="516"/>
    </location>
</feature>
<dbReference type="GO" id="GO:0000981">
    <property type="term" value="F:DNA-binding transcription factor activity, RNA polymerase II-specific"/>
    <property type="evidence" value="ECO:0007669"/>
    <property type="project" value="TreeGrafter"/>
</dbReference>
<dbReference type="OrthoDB" id="5954824at2759"/>
<feature type="compositionally biased region" description="Polar residues" evidence="6">
    <location>
        <begin position="409"/>
        <end position="420"/>
    </location>
</feature>
<feature type="compositionally biased region" description="Low complexity" evidence="6">
    <location>
        <begin position="547"/>
        <end position="563"/>
    </location>
</feature>
<dbReference type="SUPFAM" id="SSF46785">
    <property type="entry name" value="Winged helix' DNA-binding domain"/>
    <property type="match status" value="1"/>
</dbReference>
<dbReference type="Pfam" id="PF00250">
    <property type="entry name" value="Forkhead"/>
    <property type="match status" value="1"/>
</dbReference>
<evidence type="ECO:0000259" key="7">
    <source>
        <dbReference type="PROSITE" id="PS50039"/>
    </source>
</evidence>
<dbReference type="GO" id="GO:0005634">
    <property type="term" value="C:nucleus"/>
    <property type="evidence" value="ECO:0007669"/>
    <property type="project" value="UniProtKB-SubCell"/>
</dbReference>
<evidence type="ECO:0000256" key="5">
    <source>
        <dbReference type="PROSITE-ProRule" id="PRU00089"/>
    </source>
</evidence>
<evidence type="ECO:0000256" key="6">
    <source>
        <dbReference type="SAM" id="MobiDB-lite"/>
    </source>
</evidence>
<accession>A0A077WJ31</accession>
<feature type="compositionally biased region" description="Polar residues" evidence="6">
    <location>
        <begin position="583"/>
        <end position="606"/>
    </location>
</feature>
<feature type="compositionally biased region" description="Low complexity" evidence="6">
    <location>
        <begin position="279"/>
        <end position="293"/>
    </location>
</feature>
<dbReference type="PROSITE" id="PS50039">
    <property type="entry name" value="FORK_HEAD_3"/>
    <property type="match status" value="1"/>
</dbReference>
<feature type="region of interest" description="Disordered" evidence="6">
    <location>
        <begin position="478"/>
        <end position="527"/>
    </location>
</feature>
<feature type="region of interest" description="Disordered" evidence="6">
    <location>
        <begin position="547"/>
        <end position="606"/>
    </location>
</feature>
<evidence type="ECO:0000256" key="4">
    <source>
        <dbReference type="ARBA" id="ARBA00023242"/>
    </source>
</evidence>
<evidence type="ECO:0000256" key="3">
    <source>
        <dbReference type="ARBA" id="ARBA00023163"/>
    </source>
</evidence>
<dbReference type="InterPro" id="IPR030456">
    <property type="entry name" value="TF_fork_head_CS_2"/>
</dbReference>
<proteinExistence type="predicted"/>
<dbReference type="InterPro" id="IPR001766">
    <property type="entry name" value="Fork_head_dom"/>
</dbReference>
<gene>
    <name evidence="8" type="ORF">LRAMOSA09135</name>
</gene>
<feature type="compositionally biased region" description="Basic and acidic residues" evidence="6">
    <location>
        <begin position="177"/>
        <end position="188"/>
    </location>
</feature>
<dbReference type="InterPro" id="IPR045912">
    <property type="entry name" value="FOXJ2/3-like"/>
</dbReference>
<feature type="region of interest" description="Disordered" evidence="6">
    <location>
        <begin position="133"/>
        <end position="189"/>
    </location>
</feature>
<dbReference type="InterPro" id="IPR036388">
    <property type="entry name" value="WH-like_DNA-bd_sf"/>
</dbReference>
<dbReference type="AlphaFoldDB" id="A0A077WJ31"/>
<keyword evidence="3" id="KW-0804">Transcription</keyword>
<dbReference type="PROSITE" id="PS00657">
    <property type="entry name" value="FORK_HEAD_1"/>
    <property type="match status" value="1"/>
</dbReference>
<feature type="compositionally biased region" description="Low complexity" evidence="6">
    <location>
        <begin position="44"/>
        <end position="62"/>
    </location>
</feature>
<dbReference type="EMBL" id="LK023321">
    <property type="protein sequence ID" value="CDS06607.1"/>
    <property type="molecule type" value="Genomic_DNA"/>
</dbReference>
<feature type="compositionally biased region" description="Polar residues" evidence="6">
    <location>
        <begin position="1"/>
        <end position="14"/>
    </location>
</feature>
<feature type="region of interest" description="Disordered" evidence="6">
    <location>
        <begin position="1"/>
        <end position="92"/>
    </location>
</feature>
<feature type="compositionally biased region" description="Polar residues" evidence="6">
    <location>
        <begin position="166"/>
        <end position="176"/>
    </location>
</feature>
<dbReference type="PROSITE" id="PS00658">
    <property type="entry name" value="FORK_HEAD_2"/>
    <property type="match status" value="1"/>
</dbReference>
<dbReference type="Gene3D" id="1.10.10.10">
    <property type="entry name" value="Winged helix-like DNA-binding domain superfamily/Winged helix DNA-binding domain"/>
    <property type="match status" value="1"/>
</dbReference>
<feature type="domain" description="Fork-head" evidence="7">
    <location>
        <begin position="190"/>
        <end position="290"/>
    </location>
</feature>
<evidence type="ECO:0000256" key="2">
    <source>
        <dbReference type="ARBA" id="ARBA00023125"/>
    </source>
</evidence>
<keyword evidence="2 5" id="KW-0238">DNA-binding</keyword>
<sequence length="651" mass="70775">MHNSTSGMYTQPFGTSQSTLSSSNNNTISSSSQDYCTQLPPINTAAHTPGASSSPPTTTLSPLDHQHPEDTTMSSITSGHNSSRRTSSVLSYPTSLIDNTGITASNSSNNNSGWYPATYSSSRDNASISNNSILSSQQQHDPTAFHHNHGQPTPSPSGSLDKSSSTTANTKRQRTPSTKDIHVEKNTEGKPPYSYATLIKYAIENSPNKKLTLSEIYQWVIEHYPYYSTAGTGWKNSIRHNLSLNKSFVRLARPINEPGKGSYWIVDYNAADAERRSRYSMSMRSGRNNRSGSDPAPSPYRPETWTQSIAGRRYRDSRSMSTDGSVPRANPLSATATGAQAGYGYYPYYGRHYHYHHHQHSQIRSANGHPLSRQHNGPCANTGAYDPYYFDQGLNTPSHYHHHQQPPSLSTSNASLEPTTTVPVTNSSAFASMYAATSPTTPNGTGNGQYNQAMYTPYGYGAAAAAAAAVATVDDMHHPLSRPSTMYTQQQQQQQNEQPAITTPPSSSPTMNWTPSATASTATGDTHDLQQHRDSMDVPLALSHQPAPLQQQRQQQPADGTSSQPPPSPTYSNQSSHHHMNLLDSNKPSATAYNPSSTSDKTMEVDTTVSIKQETQDDEHKDNVANNDVAAAAAAGLTNHNTDAFNWSTVL</sequence>
<dbReference type="PANTHER" id="PTHR46078">
    <property type="entry name" value="FORKHEAD BOX PROTEIN J2 FAMILY MEMBER"/>
    <property type="match status" value="1"/>
</dbReference>
<feature type="region of interest" description="Disordered" evidence="6">
    <location>
        <begin position="396"/>
        <end position="420"/>
    </location>
</feature>
<feature type="compositionally biased region" description="Low complexity" evidence="6">
    <location>
        <begin position="156"/>
        <end position="165"/>
    </location>
</feature>
<dbReference type="SMART" id="SM00339">
    <property type="entry name" value="FH"/>
    <property type="match status" value="1"/>
</dbReference>
<dbReference type="FunFam" id="1.10.10.10:FF:000135">
    <property type="entry name" value="forkhead box protein G1"/>
    <property type="match status" value="1"/>
</dbReference>